<proteinExistence type="predicted"/>
<keyword evidence="3" id="KW-1185">Reference proteome</keyword>
<dbReference type="InterPro" id="IPR040079">
    <property type="entry name" value="Glutathione_S-Trfase"/>
</dbReference>
<dbReference type="Pfam" id="PF13410">
    <property type="entry name" value="GST_C_2"/>
    <property type="match status" value="1"/>
</dbReference>
<accession>A0ABU8X4A8</accession>
<organism evidence="2 3">
    <name type="scientific">Variovorax robiniae</name>
    <dbReference type="NCBI Taxonomy" id="1836199"/>
    <lineage>
        <taxon>Bacteria</taxon>
        <taxon>Pseudomonadati</taxon>
        <taxon>Pseudomonadota</taxon>
        <taxon>Betaproteobacteria</taxon>
        <taxon>Burkholderiales</taxon>
        <taxon>Comamonadaceae</taxon>
        <taxon>Variovorax</taxon>
    </lineage>
</organism>
<protein>
    <submittedName>
        <fullName evidence="2">Glutathione S-transferase family protein</fullName>
    </submittedName>
</protein>
<dbReference type="SFLD" id="SFLDG00358">
    <property type="entry name" value="Main_(cytGST)"/>
    <property type="match status" value="1"/>
</dbReference>
<dbReference type="SUPFAM" id="SSF52833">
    <property type="entry name" value="Thioredoxin-like"/>
    <property type="match status" value="1"/>
</dbReference>
<dbReference type="Pfam" id="PF13409">
    <property type="entry name" value="GST_N_2"/>
    <property type="match status" value="1"/>
</dbReference>
<dbReference type="PROSITE" id="PS50404">
    <property type="entry name" value="GST_NTER"/>
    <property type="match status" value="1"/>
</dbReference>
<dbReference type="PANTHER" id="PTHR42673:SF4">
    <property type="entry name" value="MALEYLACETOACETATE ISOMERASE"/>
    <property type="match status" value="1"/>
</dbReference>
<evidence type="ECO:0000313" key="3">
    <source>
        <dbReference type="Proteomes" id="UP001367030"/>
    </source>
</evidence>
<sequence>MRQLYVGNKNYSSWSMRPWVLMKQAGIAFEEVMVKFDSFGEDSVFKRTMLPINPNGTVPVLVDDGLAIWDTLAIAEYLAETCTEAQLWPADRKQRARARSICAEMHAGFGALRSACVMNIEADMAEQGAIIWRDNAGVRANVARIVSMWSELLADHAASHADGMLFGRFSIADAYYAPVVMRLTRYALPVPADIAAYLKRVEALPGVKAWIDAALVEHDFVAFDEPYRLKR</sequence>
<name>A0ABU8X4A8_9BURK</name>
<dbReference type="InterPro" id="IPR004045">
    <property type="entry name" value="Glutathione_S-Trfase_N"/>
</dbReference>
<dbReference type="PANTHER" id="PTHR42673">
    <property type="entry name" value="MALEYLACETOACETATE ISOMERASE"/>
    <property type="match status" value="1"/>
</dbReference>
<gene>
    <name evidence="2" type="ORF">WKW79_08300</name>
</gene>
<dbReference type="RefSeq" id="WP_340334665.1">
    <property type="nucleotide sequence ID" value="NZ_JBBKZS010000003.1"/>
</dbReference>
<feature type="domain" description="GST N-terminal" evidence="1">
    <location>
        <begin position="2"/>
        <end position="86"/>
    </location>
</feature>
<dbReference type="CDD" id="cd03194">
    <property type="entry name" value="GST_C_3"/>
    <property type="match status" value="1"/>
</dbReference>
<dbReference type="CDD" id="cd03043">
    <property type="entry name" value="GST_N_1"/>
    <property type="match status" value="1"/>
</dbReference>
<dbReference type="Gene3D" id="1.20.1050.10">
    <property type="match status" value="1"/>
</dbReference>
<dbReference type="Gene3D" id="3.40.30.10">
    <property type="entry name" value="Glutaredoxin"/>
    <property type="match status" value="1"/>
</dbReference>
<evidence type="ECO:0000259" key="1">
    <source>
        <dbReference type="PROSITE" id="PS50404"/>
    </source>
</evidence>
<evidence type="ECO:0000313" key="2">
    <source>
        <dbReference type="EMBL" id="MEJ8854566.1"/>
    </source>
</evidence>
<dbReference type="Proteomes" id="UP001367030">
    <property type="component" value="Unassembled WGS sequence"/>
</dbReference>
<comment type="caution">
    <text evidence="2">The sequence shown here is derived from an EMBL/GenBank/DDBJ whole genome shotgun (WGS) entry which is preliminary data.</text>
</comment>
<dbReference type="EMBL" id="JBBKZS010000003">
    <property type="protein sequence ID" value="MEJ8854566.1"/>
    <property type="molecule type" value="Genomic_DNA"/>
</dbReference>
<reference evidence="2 3" key="1">
    <citation type="submission" date="2024-03" db="EMBL/GenBank/DDBJ databases">
        <title>Novel species of the genus Variovorax.</title>
        <authorList>
            <person name="Liu Q."/>
            <person name="Xin Y.-H."/>
        </authorList>
    </citation>
    <scope>NUCLEOTIDE SEQUENCE [LARGE SCALE GENOMIC DNA]</scope>
    <source>
        <strain evidence="2 3">KACC 18901</strain>
    </source>
</reference>
<dbReference type="SFLD" id="SFLDS00019">
    <property type="entry name" value="Glutathione_Transferase_(cytos"/>
    <property type="match status" value="1"/>
</dbReference>
<dbReference type="SUPFAM" id="SSF47616">
    <property type="entry name" value="GST C-terminal domain-like"/>
    <property type="match status" value="1"/>
</dbReference>
<dbReference type="InterPro" id="IPR036282">
    <property type="entry name" value="Glutathione-S-Trfase_C_sf"/>
</dbReference>
<dbReference type="InterPro" id="IPR036249">
    <property type="entry name" value="Thioredoxin-like_sf"/>
</dbReference>